<feature type="transmembrane region" description="Helical" evidence="13">
    <location>
        <begin position="172"/>
        <end position="189"/>
    </location>
</feature>
<dbReference type="InterPro" id="IPR044537">
    <property type="entry name" value="Rip2-like"/>
</dbReference>
<keyword evidence="4" id="KW-1003">Cell membrane</keyword>
<evidence type="ECO:0000256" key="11">
    <source>
        <dbReference type="ARBA" id="ARBA00023049"/>
    </source>
</evidence>
<sequence length="212" mass="22644">MLSLLQSAPATFALVAGALLYSLALHELAHAWTADKMGDKTARNLGRITLNPLRHLDPVGTAMLFLVGFGWARPVPIQPGNFRHYRVGMLVVSLAGVIVNLLLALAALGALAGLGVTLGTLSQALARDPLRAGLFFMAQINIVLATFNLLPVPPLDGSKALQALLPRGMQRALWGLERYGFLLVVILLVGFREQVFGLINGVTLALLRLVLA</sequence>
<name>D7CTN2_TRURR</name>
<keyword evidence="7" id="KW-0479">Metal-binding</keyword>
<evidence type="ECO:0000256" key="4">
    <source>
        <dbReference type="ARBA" id="ARBA00022475"/>
    </source>
</evidence>
<dbReference type="eggNOG" id="COG1994">
    <property type="taxonomic scope" value="Bacteria"/>
</dbReference>
<dbReference type="MEROPS" id="M50.A05"/>
<protein>
    <submittedName>
        <fullName evidence="15">Peptidase M50</fullName>
    </submittedName>
</protein>
<keyword evidence="9" id="KW-0862">Zinc</keyword>
<evidence type="ECO:0000256" key="13">
    <source>
        <dbReference type="SAM" id="Phobius"/>
    </source>
</evidence>
<dbReference type="HOGENOM" id="CLU_086979_1_1_0"/>
<gene>
    <name evidence="15" type="ordered locus">Trad_0754</name>
</gene>
<evidence type="ECO:0000313" key="16">
    <source>
        <dbReference type="Proteomes" id="UP000000379"/>
    </source>
</evidence>
<dbReference type="KEGG" id="tra:Trad_0754"/>
<keyword evidence="11" id="KW-0482">Metalloprotease</keyword>
<evidence type="ECO:0000256" key="6">
    <source>
        <dbReference type="ARBA" id="ARBA00022692"/>
    </source>
</evidence>
<dbReference type="PANTHER" id="PTHR35864:SF1">
    <property type="entry name" value="ZINC METALLOPROTEASE YWHC-RELATED"/>
    <property type="match status" value="1"/>
</dbReference>
<keyword evidence="5" id="KW-0645">Protease</keyword>
<dbReference type="GO" id="GO:0046872">
    <property type="term" value="F:metal ion binding"/>
    <property type="evidence" value="ECO:0007669"/>
    <property type="project" value="UniProtKB-KW"/>
</dbReference>
<feature type="transmembrane region" description="Helical" evidence="13">
    <location>
        <begin position="55"/>
        <end position="75"/>
    </location>
</feature>
<evidence type="ECO:0000256" key="7">
    <source>
        <dbReference type="ARBA" id="ARBA00022723"/>
    </source>
</evidence>
<evidence type="ECO:0000256" key="5">
    <source>
        <dbReference type="ARBA" id="ARBA00022670"/>
    </source>
</evidence>
<feature type="domain" description="Peptidase M50" evidence="14">
    <location>
        <begin position="124"/>
        <end position="168"/>
    </location>
</feature>
<comment type="subcellular location">
    <subcellularLocation>
        <location evidence="2">Cell membrane</location>
        <topology evidence="2">Multi-pass membrane protein</topology>
    </subcellularLocation>
</comment>
<evidence type="ECO:0000256" key="8">
    <source>
        <dbReference type="ARBA" id="ARBA00022801"/>
    </source>
</evidence>
<dbReference type="GO" id="GO:0008237">
    <property type="term" value="F:metallopeptidase activity"/>
    <property type="evidence" value="ECO:0007669"/>
    <property type="project" value="UniProtKB-KW"/>
</dbReference>
<dbReference type="RefSeq" id="WP_013177261.1">
    <property type="nucleotide sequence ID" value="NC_014221.1"/>
</dbReference>
<dbReference type="EMBL" id="CP002049">
    <property type="protein sequence ID" value="ADI13889.1"/>
    <property type="molecule type" value="Genomic_DNA"/>
</dbReference>
<dbReference type="AlphaFoldDB" id="D7CTN2"/>
<evidence type="ECO:0000256" key="9">
    <source>
        <dbReference type="ARBA" id="ARBA00022833"/>
    </source>
</evidence>
<evidence type="ECO:0000256" key="1">
    <source>
        <dbReference type="ARBA" id="ARBA00001947"/>
    </source>
</evidence>
<dbReference type="InterPro" id="IPR052348">
    <property type="entry name" value="Metallopeptidase_M50B"/>
</dbReference>
<dbReference type="STRING" id="649638.Trad_0754"/>
<dbReference type="CDD" id="cd06158">
    <property type="entry name" value="S2P-M50_like_1"/>
    <property type="match status" value="1"/>
</dbReference>
<evidence type="ECO:0000256" key="3">
    <source>
        <dbReference type="ARBA" id="ARBA00007931"/>
    </source>
</evidence>
<dbReference type="GO" id="GO:0005886">
    <property type="term" value="C:plasma membrane"/>
    <property type="evidence" value="ECO:0007669"/>
    <property type="project" value="UniProtKB-SubCell"/>
</dbReference>
<feature type="transmembrane region" description="Helical" evidence="13">
    <location>
        <begin position="87"/>
        <end position="112"/>
    </location>
</feature>
<dbReference type="Pfam" id="PF02163">
    <property type="entry name" value="Peptidase_M50"/>
    <property type="match status" value="1"/>
</dbReference>
<keyword evidence="16" id="KW-1185">Reference proteome</keyword>
<organism evidence="15 16">
    <name type="scientific">Truepera radiovictrix (strain DSM 17093 / CIP 108686 / LMG 22925 / RQ-24)</name>
    <dbReference type="NCBI Taxonomy" id="649638"/>
    <lineage>
        <taxon>Bacteria</taxon>
        <taxon>Thermotogati</taxon>
        <taxon>Deinococcota</taxon>
        <taxon>Deinococci</taxon>
        <taxon>Trueperales</taxon>
        <taxon>Trueperaceae</taxon>
        <taxon>Truepera</taxon>
    </lineage>
</organism>
<dbReference type="Proteomes" id="UP000000379">
    <property type="component" value="Chromosome"/>
</dbReference>
<dbReference type="OrthoDB" id="9800627at2"/>
<keyword evidence="10 13" id="KW-1133">Transmembrane helix</keyword>
<keyword evidence="6 13" id="KW-0812">Transmembrane</keyword>
<dbReference type="InterPro" id="IPR008915">
    <property type="entry name" value="Peptidase_M50"/>
</dbReference>
<evidence type="ECO:0000256" key="12">
    <source>
        <dbReference type="ARBA" id="ARBA00023136"/>
    </source>
</evidence>
<keyword evidence="12 13" id="KW-0472">Membrane</keyword>
<evidence type="ECO:0000259" key="14">
    <source>
        <dbReference type="Pfam" id="PF02163"/>
    </source>
</evidence>
<dbReference type="PANTHER" id="PTHR35864">
    <property type="entry name" value="ZINC METALLOPROTEASE MJ0611-RELATED"/>
    <property type="match status" value="1"/>
</dbReference>
<evidence type="ECO:0000256" key="10">
    <source>
        <dbReference type="ARBA" id="ARBA00022989"/>
    </source>
</evidence>
<proteinExistence type="inferred from homology"/>
<feature type="transmembrane region" description="Helical" evidence="13">
    <location>
        <begin position="132"/>
        <end position="151"/>
    </location>
</feature>
<keyword evidence="8" id="KW-0378">Hydrolase</keyword>
<dbReference type="GO" id="GO:0006508">
    <property type="term" value="P:proteolysis"/>
    <property type="evidence" value="ECO:0007669"/>
    <property type="project" value="UniProtKB-KW"/>
</dbReference>
<evidence type="ECO:0000313" key="15">
    <source>
        <dbReference type="EMBL" id="ADI13889.1"/>
    </source>
</evidence>
<reference evidence="15 16" key="2">
    <citation type="journal article" date="2011" name="Stand. Genomic Sci.">
        <title>Complete genome sequence of Truepera radiovictrix type strain (RQ-24).</title>
        <authorList>
            <person name="Ivanova N."/>
            <person name="Rohde C."/>
            <person name="Munk C."/>
            <person name="Nolan M."/>
            <person name="Lucas S."/>
            <person name="Del Rio T.G."/>
            <person name="Tice H."/>
            <person name="Deshpande S."/>
            <person name="Cheng J.F."/>
            <person name="Tapia R."/>
            <person name="Han C."/>
            <person name="Goodwin L."/>
            <person name="Pitluck S."/>
            <person name="Liolios K."/>
            <person name="Mavromatis K."/>
            <person name="Mikhailova N."/>
            <person name="Pati A."/>
            <person name="Chen A."/>
            <person name="Palaniappan K."/>
            <person name="Land M."/>
            <person name="Hauser L."/>
            <person name="Chang Y.J."/>
            <person name="Jeffries C.D."/>
            <person name="Brambilla E."/>
            <person name="Rohde M."/>
            <person name="Goker M."/>
            <person name="Tindall B.J."/>
            <person name="Woyke T."/>
            <person name="Bristow J."/>
            <person name="Eisen J.A."/>
            <person name="Markowitz V."/>
            <person name="Hugenholtz P."/>
            <person name="Kyrpides N.C."/>
            <person name="Klenk H.P."/>
            <person name="Lapidus A."/>
        </authorList>
    </citation>
    <scope>NUCLEOTIDE SEQUENCE [LARGE SCALE GENOMIC DNA]</scope>
    <source>
        <strain evidence="16">DSM 17093 / CIP 108686 / LMG 22925 / RQ-24</strain>
    </source>
</reference>
<accession>D7CTN2</accession>
<reference evidence="16" key="1">
    <citation type="submission" date="2010-05" db="EMBL/GenBank/DDBJ databases">
        <title>The complete genome of Truepera radiovictris DSM 17093.</title>
        <authorList>
            <consortium name="US DOE Joint Genome Institute (JGI-PGF)"/>
            <person name="Lucas S."/>
            <person name="Copeland A."/>
            <person name="Lapidus A."/>
            <person name="Glavina del Rio T."/>
            <person name="Dalin E."/>
            <person name="Tice H."/>
            <person name="Bruce D."/>
            <person name="Goodwin L."/>
            <person name="Pitluck S."/>
            <person name="Kyrpides N."/>
            <person name="Mavromatis K."/>
            <person name="Ovchinnikova G."/>
            <person name="Munk A.C."/>
            <person name="Detter J.C."/>
            <person name="Han C."/>
            <person name="Tapia R."/>
            <person name="Land M."/>
            <person name="Hauser L."/>
            <person name="Markowitz V."/>
            <person name="Cheng J.-F."/>
            <person name="Hugenholtz P."/>
            <person name="Woyke T."/>
            <person name="Wu D."/>
            <person name="Tindall B."/>
            <person name="Pomrenke H.G."/>
            <person name="Brambilla E."/>
            <person name="Klenk H.-P."/>
            <person name="Eisen J.A."/>
        </authorList>
    </citation>
    <scope>NUCLEOTIDE SEQUENCE [LARGE SCALE GENOMIC DNA]</scope>
    <source>
        <strain evidence="16">DSM 17093 / CIP 108686 / LMG 22925 / RQ-24</strain>
    </source>
</reference>
<comment type="cofactor">
    <cofactor evidence="1">
        <name>Zn(2+)</name>
        <dbReference type="ChEBI" id="CHEBI:29105"/>
    </cofactor>
</comment>
<comment type="similarity">
    <text evidence="3">Belongs to the peptidase M50B family.</text>
</comment>
<evidence type="ECO:0000256" key="2">
    <source>
        <dbReference type="ARBA" id="ARBA00004651"/>
    </source>
</evidence>